<dbReference type="InterPro" id="IPR019942">
    <property type="entry name" value="DapL/ALD1"/>
</dbReference>
<feature type="domain" description="Aminotransferase class I/classII large" evidence="6">
    <location>
        <begin position="64"/>
        <end position="428"/>
    </location>
</feature>
<dbReference type="Pfam" id="PF00155">
    <property type="entry name" value="Aminotran_1_2"/>
    <property type="match status" value="1"/>
</dbReference>
<evidence type="ECO:0000313" key="7">
    <source>
        <dbReference type="EMBL" id="CAE0131064.1"/>
    </source>
</evidence>
<keyword evidence="4" id="KW-0663">Pyridoxal phosphate</keyword>
<protein>
    <recommendedName>
        <fullName evidence="6">Aminotransferase class I/classII large domain-containing protein</fullName>
    </recommendedName>
</protein>
<dbReference type="SUPFAM" id="SSF53383">
    <property type="entry name" value="PLP-dependent transferases"/>
    <property type="match status" value="1"/>
</dbReference>
<dbReference type="AlphaFoldDB" id="A0A7S3BC52"/>
<dbReference type="Gene3D" id="3.40.640.10">
    <property type="entry name" value="Type I PLP-dependent aspartate aminotransferase-like (Major domain)"/>
    <property type="match status" value="1"/>
</dbReference>
<name>A0A7S3BC52_9VIRI</name>
<dbReference type="GO" id="GO:0009862">
    <property type="term" value="P:systemic acquired resistance, salicylic acid mediated signaling pathway"/>
    <property type="evidence" value="ECO:0007669"/>
    <property type="project" value="UniProtKB-ARBA"/>
</dbReference>
<dbReference type="CDD" id="cd00609">
    <property type="entry name" value="AAT_like"/>
    <property type="match status" value="1"/>
</dbReference>
<dbReference type="InterPro" id="IPR015421">
    <property type="entry name" value="PyrdxlP-dep_Trfase_major"/>
</dbReference>
<dbReference type="FunFam" id="3.40.640.10:FF:000099">
    <property type="entry name" value="LL-diaminopimelate aminotransferase, chloroplastic"/>
    <property type="match status" value="1"/>
</dbReference>
<accession>A0A7S3BC52</accession>
<dbReference type="InterPro" id="IPR004839">
    <property type="entry name" value="Aminotransferase_I/II_large"/>
</dbReference>
<dbReference type="HAMAP" id="MF_01642">
    <property type="entry name" value="DapL_aminotrans_1"/>
    <property type="match status" value="1"/>
</dbReference>
<evidence type="ECO:0000259" key="6">
    <source>
        <dbReference type="Pfam" id="PF00155"/>
    </source>
</evidence>
<dbReference type="EMBL" id="HBHY01005021">
    <property type="protein sequence ID" value="CAE0131064.1"/>
    <property type="molecule type" value="Transcribed_RNA"/>
</dbReference>
<dbReference type="InterPro" id="IPR015422">
    <property type="entry name" value="PyrdxlP-dep_Trfase_small"/>
</dbReference>
<organism evidence="7">
    <name type="scientific">Prasinoderma singulare</name>
    <dbReference type="NCBI Taxonomy" id="676789"/>
    <lineage>
        <taxon>Eukaryota</taxon>
        <taxon>Viridiplantae</taxon>
        <taxon>Prasinodermophyta</taxon>
        <taxon>Prasinodermophyceae</taxon>
        <taxon>Prasinodermales</taxon>
        <taxon>Prasinodermaceae</taxon>
        <taxon>Prasinoderma</taxon>
    </lineage>
</organism>
<keyword evidence="2" id="KW-0032">Aminotransferase</keyword>
<dbReference type="NCBIfam" id="TIGR03542">
    <property type="entry name" value="DAPAT_plant"/>
    <property type="match status" value="1"/>
</dbReference>
<gene>
    <name evidence="7" type="ORF">PSIN1315_LOCUS3289</name>
</gene>
<comment type="similarity">
    <text evidence="5">Belongs to the class-I pyridoxal-phosphate-dependent aminotransferase family. LL-diaminopimelate aminotransferase subfamily.</text>
</comment>
<evidence type="ECO:0000256" key="3">
    <source>
        <dbReference type="ARBA" id="ARBA00022679"/>
    </source>
</evidence>
<dbReference type="GO" id="GO:0030170">
    <property type="term" value="F:pyridoxal phosphate binding"/>
    <property type="evidence" value="ECO:0007669"/>
    <property type="project" value="InterPro"/>
</dbReference>
<sequence>MALRCAAPSRAVSLRGARAARVQPRAMATGVQRNANIGKLQAGYLFPEIARRRNEHMEANPDAEVISLGIGDTTEPIDTAISGAMADAANGLSTREGYSGYGAEQGRGDLREQLADVWYKGIVDASEVFVSDGSKCDISRLQMMFGPEQTVAVQDPSYPAYVDTSVMMGMTETYDDATSQFKGIEYMPCLPETGFFPDLASMKKTDVIFFCSPNNPTGAAATKEQLTELVNFARKNGSIIVYDAAYALYIKDENCPKSIFEIEGARECALETNSFSKAAGFTGVRLGWTVVPKELKFADGTPVINDFNRVMCTCFNGASNVVQAGGMAALSPEGFKAMEEAVAFYSENATILKNCFKDLGFEVHGGADAPYVWVRFPGQTSWDSFAQILKECNIVTTPGSGFGPSGEGFVRASAFGSRDNVHEAVKRFQAAFKGKVPA</sequence>
<dbReference type="Gene3D" id="3.90.1150.10">
    <property type="entry name" value="Aspartate Aminotransferase, domain 1"/>
    <property type="match status" value="1"/>
</dbReference>
<proteinExistence type="inferred from homology"/>
<evidence type="ECO:0000256" key="1">
    <source>
        <dbReference type="ARBA" id="ARBA00001933"/>
    </source>
</evidence>
<dbReference type="PANTHER" id="PTHR43144">
    <property type="entry name" value="AMINOTRANSFERASE"/>
    <property type="match status" value="1"/>
</dbReference>
<keyword evidence="3" id="KW-0808">Transferase</keyword>
<comment type="cofactor">
    <cofactor evidence="1">
        <name>pyridoxal 5'-phosphate</name>
        <dbReference type="ChEBI" id="CHEBI:597326"/>
    </cofactor>
</comment>
<evidence type="ECO:0000256" key="2">
    <source>
        <dbReference type="ARBA" id="ARBA00022576"/>
    </source>
</evidence>
<dbReference type="GO" id="GO:0008483">
    <property type="term" value="F:transaminase activity"/>
    <property type="evidence" value="ECO:0007669"/>
    <property type="project" value="UniProtKB-KW"/>
</dbReference>
<evidence type="ECO:0000256" key="5">
    <source>
        <dbReference type="ARBA" id="ARBA00061511"/>
    </source>
</evidence>
<reference evidence="7" key="1">
    <citation type="submission" date="2021-01" db="EMBL/GenBank/DDBJ databases">
        <authorList>
            <person name="Corre E."/>
            <person name="Pelletier E."/>
            <person name="Niang G."/>
            <person name="Scheremetjew M."/>
            <person name="Finn R."/>
            <person name="Kale V."/>
            <person name="Holt S."/>
            <person name="Cochrane G."/>
            <person name="Meng A."/>
            <person name="Brown T."/>
            <person name="Cohen L."/>
        </authorList>
    </citation>
    <scope>NUCLEOTIDE SEQUENCE</scope>
    <source>
        <strain evidence="7">RCC927</strain>
    </source>
</reference>
<dbReference type="InterPro" id="IPR015424">
    <property type="entry name" value="PyrdxlP-dep_Trfase"/>
</dbReference>
<evidence type="ECO:0000256" key="4">
    <source>
        <dbReference type="ARBA" id="ARBA00022898"/>
    </source>
</evidence>